<evidence type="ECO:0000256" key="1">
    <source>
        <dbReference type="SAM" id="Phobius"/>
    </source>
</evidence>
<protein>
    <submittedName>
        <fullName evidence="3">Flp pilus assembly protein TadG</fullName>
    </submittedName>
</protein>
<dbReference type="PROSITE" id="PS50234">
    <property type="entry name" value="VWFA"/>
    <property type="match status" value="2"/>
</dbReference>
<dbReference type="InterPro" id="IPR050525">
    <property type="entry name" value="ECM_Assembly_Org"/>
</dbReference>
<dbReference type="InterPro" id="IPR002035">
    <property type="entry name" value="VWF_A"/>
</dbReference>
<dbReference type="OrthoDB" id="7522752at2"/>
<proteinExistence type="predicted"/>
<dbReference type="Pfam" id="PF13400">
    <property type="entry name" value="Tad"/>
    <property type="match status" value="1"/>
</dbReference>
<reference evidence="4" key="1">
    <citation type="submission" date="2016-10" db="EMBL/GenBank/DDBJ databases">
        <authorList>
            <person name="Varghese N."/>
            <person name="Submissions S."/>
        </authorList>
    </citation>
    <scope>NUCLEOTIDE SEQUENCE [LARGE SCALE GENOMIC DNA]</scope>
    <source>
        <strain evidence="4">CGMCC 1.3431</strain>
    </source>
</reference>
<dbReference type="SUPFAM" id="SSF53300">
    <property type="entry name" value="vWA-like"/>
    <property type="match status" value="1"/>
</dbReference>
<dbReference type="EMBL" id="FMTS01000004">
    <property type="protein sequence ID" value="SCW66535.1"/>
    <property type="molecule type" value="Genomic_DNA"/>
</dbReference>
<dbReference type="InterPro" id="IPR036465">
    <property type="entry name" value="vWFA_dom_sf"/>
</dbReference>
<dbReference type="Gene3D" id="3.40.50.410">
    <property type="entry name" value="von Willebrand factor, type A domain"/>
    <property type="match status" value="2"/>
</dbReference>
<dbReference type="STRING" id="260084.SAMN02927928_2534"/>
<evidence type="ECO:0000313" key="3">
    <source>
        <dbReference type="EMBL" id="SCW66535.1"/>
    </source>
</evidence>
<accession>A0A1G4SDA5</accession>
<keyword evidence="1" id="KW-0812">Transmembrane</keyword>
<feature type="transmembrane region" description="Helical" evidence="1">
    <location>
        <begin position="20"/>
        <end position="40"/>
    </location>
</feature>
<dbReference type="AlphaFoldDB" id="A0A1G4SDA5"/>
<dbReference type="PANTHER" id="PTHR24020:SF87">
    <property type="entry name" value="COLLAGEN ALPHA-1(VI) CHAIN-LIKE"/>
    <property type="match status" value="1"/>
</dbReference>
<dbReference type="Pfam" id="PF00092">
    <property type="entry name" value="VWA"/>
    <property type="match status" value="1"/>
</dbReference>
<sequence>MSAKSGLWNRFQSHKGGNVAIIFGLSALFLVAVTGGAVDFSRINDARNKMQDAADIAVLRGALTASQGDTVSELAAQQAFDDNFNASDVTLGAHSLKKTVVDNISKLNYTATATIKPYFLGLVGLGTQTLNVSSTAQSEVNPFELALVLDVTGSMNSSSKLTNLKSSVTSVLNSLLDANGKNSSDVKVGVVPFNTQVRMPTSATDAYVDYTKCSTTENGIKGLYYACLASYQVYNAICNDAKSSNKSSCLSKATSRMYYKLNNAAGTYSATAMAYEKISNNNYTLYTETVIVSIDQTTHKITSTPQYSVQKNQSGYSTYTNYAPSGYTSFSPIKTNYASSWAGCVEDRGQPYDTVSDTYNADIPDSAYPAVDCSSTPPKVIQDLTTSISDTKTYVNALTAGGNTNITIGVQMGMELLSPEAPYTQGVAFGDPDMDKYMIVVTDGDNTQNRWTSTQADIDARTALACQAAKDKGVTIFVVRVMDGNSDMLKKCATKTIYYYDLSSASQLNATMADIFLRIGKLRLVQ</sequence>
<evidence type="ECO:0000313" key="4">
    <source>
        <dbReference type="Proteomes" id="UP000199150"/>
    </source>
</evidence>
<keyword evidence="1" id="KW-1133">Transmembrane helix</keyword>
<name>A0A1G4SDA5_9CAUL</name>
<gene>
    <name evidence="3" type="ORF">SAMN02927928_2534</name>
</gene>
<feature type="domain" description="VWFA" evidence="2">
    <location>
        <begin position="144"/>
        <end position="198"/>
    </location>
</feature>
<keyword evidence="4" id="KW-1185">Reference proteome</keyword>
<feature type="domain" description="VWFA" evidence="2">
    <location>
        <begin position="382"/>
        <end position="515"/>
    </location>
</feature>
<keyword evidence="1" id="KW-0472">Membrane</keyword>
<dbReference type="Proteomes" id="UP000199150">
    <property type="component" value="Unassembled WGS sequence"/>
</dbReference>
<organism evidence="3 4">
    <name type="scientific">Asticcacaulis taihuensis</name>
    <dbReference type="NCBI Taxonomy" id="260084"/>
    <lineage>
        <taxon>Bacteria</taxon>
        <taxon>Pseudomonadati</taxon>
        <taxon>Pseudomonadota</taxon>
        <taxon>Alphaproteobacteria</taxon>
        <taxon>Caulobacterales</taxon>
        <taxon>Caulobacteraceae</taxon>
        <taxon>Asticcacaulis</taxon>
    </lineage>
</organism>
<dbReference type="InterPro" id="IPR028087">
    <property type="entry name" value="Tad_N"/>
</dbReference>
<dbReference type="PANTHER" id="PTHR24020">
    <property type="entry name" value="COLLAGEN ALPHA"/>
    <property type="match status" value="1"/>
</dbReference>
<evidence type="ECO:0000259" key="2">
    <source>
        <dbReference type="PROSITE" id="PS50234"/>
    </source>
</evidence>
<dbReference type="RefSeq" id="WP_090648519.1">
    <property type="nucleotide sequence ID" value="NZ_CBCRYE010000002.1"/>
</dbReference>